<dbReference type="InterPro" id="IPR050545">
    <property type="entry name" value="Mycobact_MmpL"/>
</dbReference>
<feature type="domain" description="SSD" evidence="7">
    <location>
        <begin position="609"/>
        <end position="737"/>
    </location>
</feature>
<feature type="transmembrane region" description="Helical" evidence="6">
    <location>
        <begin position="683"/>
        <end position="703"/>
    </location>
</feature>
<comment type="subcellular location">
    <subcellularLocation>
        <location evidence="1">Cell membrane</location>
        <topology evidence="1">Multi-pass membrane protein</topology>
    </subcellularLocation>
</comment>
<keyword evidence="3 6" id="KW-0812">Transmembrane</keyword>
<reference evidence="8 9" key="1">
    <citation type="submission" date="2019-02" db="EMBL/GenBank/DDBJ databases">
        <title>Deep-cultivation of Planctomycetes and their phenomic and genomic characterization uncovers novel biology.</title>
        <authorList>
            <person name="Wiegand S."/>
            <person name="Jogler M."/>
            <person name="Boedeker C."/>
            <person name="Pinto D."/>
            <person name="Vollmers J."/>
            <person name="Rivas-Marin E."/>
            <person name="Kohn T."/>
            <person name="Peeters S.H."/>
            <person name="Heuer A."/>
            <person name="Rast P."/>
            <person name="Oberbeckmann S."/>
            <person name="Bunk B."/>
            <person name="Jeske O."/>
            <person name="Meyerdierks A."/>
            <person name="Storesund J.E."/>
            <person name="Kallscheuer N."/>
            <person name="Luecker S."/>
            <person name="Lage O.M."/>
            <person name="Pohl T."/>
            <person name="Merkel B.J."/>
            <person name="Hornburger P."/>
            <person name="Mueller R.-W."/>
            <person name="Bruemmer F."/>
            <person name="Labrenz M."/>
            <person name="Spormann A.M."/>
            <person name="Op Den Camp H."/>
            <person name="Overmann J."/>
            <person name="Amann R."/>
            <person name="Jetten M.S.M."/>
            <person name="Mascher T."/>
            <person name="Medema M.H."/>
            <person name="Devos D.P."/>
            <person name="Kaster A.-K."/>
            <person name="Ovreas L."/>
            <person name="Rohde M."/>
            <person name="Galperin M.Y."/>
            <person name="Jogler C."/>
        </authorList>
    </citation>
    <scope>NUCLEOTIDE SEQUENCE [LARGE SCALE GENOMIC DNA]</scope>
    <source>
        <strain evidence="8 9">Poly51</strain>
    </source>
</reference>
<feature type="transmembrane region" description="Helical" evidence="6">
    <location>
        <begin position="380"/>
        <end position="403"/>
    </location>
</feature>
<dbReference type="PANTHER" id="PTHR33406">
    <property type="entry name" value="MEMBRANE PROTEIN MJ1562-RELATED"/>
    <property type="match status" value="1"/>
</dbReference>
<gene>
    <name evidence="8" type="ORF">Poly51_42690</name>
</gene>
<dbReference type="Gene3D" id="1.20.1640.10">
    <property type="entry name" value="Multidrug efflux transporter AcrB transmembrane domain"/>
    <property type="match status" value="2"/>
</dbReference>
<keyword evidence="4 6" id="KW-1133">Transmembrane helix</keyword>
<organism evidence="8 9">
    <name type="scientific">Rubripirellula tenax</name>
    <dbReference type="NCBI Taxonomy" id="2528015"/>
    <lineage>
        <taxon>Bacteria</taxon>
        <taxon>Pseudomonadati</taxon>
        <taxon>Planctomycetota</taxon>
        <taxon>Planctomycetia</taxon>
        <taxon>Pirellulales</taxon>
        <taxon>Pirellulaceae</taxon>
        <taxon>Rubripirellula</taxon>
    </lineage>
</organism>
<feature type="transmembrane region" description="Helical" evidence="6">
    <location>
        <begin position="586"/>
        <end position="605"/>
    </location>
</feature>
<feature type="transmembrane region" description="Helical" evidence="6">
    <location>
        <begin position="215"/>
        <end position="235"/>
    </location>
</feature>
<dbReference type="InterPro" id="IPR004869">
    <property type="entry name" value="MMPL_dom"/>
</dbReference>
<feature type="transmembrane region" description="Helical" evidence="6">
    <location>
        <begin position="241"/>
        <end position="266"/>
    </location>
</feature>
<dbReference type="Proteomes" id="UP000318288">
    <property type="component" value="Unassembled WGS sequence"/>
</dbReference>
<evidence type="ECO:0000256" key="6">
    <source>
        <dbReference type="SAM" id="Phobius"/>
    </source>
</evidence>
<evidence type="ECO:0000256" key="3">
    <source>
        <dbReference type="ARBA" id="ARBA00022692"/>
    </source>
</evidence>
<dbReference type="PANTHER" id="PTHR33406:SF12">
    <property type="entry name" value="BLR2997 PROTEIN"/>
    <property type="match status" value="1"/>
</dbReference>
<accession>A0A5C6ETP7</accession>
<dbReference type="SUPFAM" id="SSF82866">
    <property type="entry name" value="Multidrug efflux transporter AcrB transmembrane domain"/>
    <property type="match status" value="2"/>
</dbReference>
<feature type="transmembrane region" description="Helical" evidence="6">
    <location>
        <begin position="715"/>
        <end position="735"/>
    </location>
</feature>
<keyword evidence="5 6" id="KW-0472">Membrane</keyword>
<proteinExistence type="predicted"/>
<name>A0A5C6ETP7_9BACT</name>
<feature type="transmembrane region" description="Helical" evidence="6">
    <location>
        <begin position="192"/>
        <end position="208"/>
    </location>
</feature>
<keyword evidence="9" id="KW-1185">Reference proteome</keyword>
<dbReference type="PROSITE" id="PS50156">
    <property type="entry name" value="SSD"/>
    <property type="match status" value="1"/>
</dbReference>
<dbReference type="InterPro" id="IPR000731">
    <property type="entry name" value="SSD"/>
</dbReference>
<evidence type="ECO:0000256" key="1">
    <source>
        <dbReference type="ARBA" id="ARBA00004651"/>
    </source>
</evidence>
<feature type="transmembrane region" description="Helical" evidence="6">
    <location>
        <begin position="303"/>
        <end position="320"/>
    </location>
</feature>
<dbReference type="AlphaFoldDB" id="A0A5C6ETP7"/>
<feature type="transmembrane region" description="Helical" evidence="6">
    <location>
        <begin position="641"/>
        <end position="662"/>
    </location>
</feature>
<evidence type="ECO:0000256" key="5">
    <source>
        <dbReference type="ARBA" id="ARBA00023136"/>
    </source>
</evidence>
<evidence type="ECO:0000313" key="8">
    <source>
        <dbReference type="EMBL" id="TWU50976.1"/>
    </source>
</evidence>
<evidence type="ECO:0000313" key="9">
    <source>
        <dbReference type="Proteomes" id="UP000318288"/>
    </source>
</evidence>
<feature type="transmembrane region" description="Helical" evidence="6">
    <location>
        <begin position="326"/>
        <end position="353"/>
    </location>
</feature>
<keyword evidence="2" id="KW-1003">Cell membrane</keyword>
<protein>
    <submittedName>
        <fullName evidence="8">MMPL family protein</fullName>
    </submittedName>
</protein>
<comment type="caution">
    <text evidence="8">The sequence shown here is derived from an EMBL/GenBank/DDBJ whole genome shotgun (WGS) entry which is preliminary data.</text>
</comment>
<dbReference type="Pfam" id="PF03176">
    <property type="entry name" value="MMPL"/>
    <property type="match status" value="2"/>
</dbReference>
<evidence type="ECO:0000256" key="4">
    <source>
        <dbReference type="ARBA" id="ARBA00022989"/>
    </source>
</evidence>
<dbReference type="GO" id="GO:0005886">
    <property type="term" value="C:plasma membrane"/>
    <property type="evidence" value="ECO:0007669"/>
    <property type="project" value="UniProtKB-SubCell"/>
</dbReference>
<evidence type="ECO:0000259" key="7">
    <source>
        <dbReference type="PROSITE" id="PS50156"/>
    </source>
</evidence>
<feature type="transmembrane region" description="Helical" evidence="6">
    <location>
        <begin position="612"/>
        <end position="629"/>
    </location>
</feature>
<dbReference type="EMBL" id="SJPW01000005">
    <property type="protein sequence ID" value="TWU50976.1"/>
    <property type="molecule type" value="Genomic_DNA"/>
</dbReference>
<sequence length="753" mass="80610">MVLAVPAAIHSAASIATLRNIPAAWLPESLPLRKDFARFVIRFGITDVVLVSWPGCELDAPSLDRVRDYLRPQSAEWGNPSNPVNPSDRPPLDWFRDGGMIRDQLSGPPLRASPHAATQRLAGSLVGPDGHQTCIMLSLAMHTSPRHREVIPELRRGIAAAAGVSTHEVAMVGGPVDGTEVDAAAIETINQFSLPSSLVAVLLCWIFLRSVPMTGAVVGTATVGQGLALAVVYYAGLTMNAVLIVLPPLVFVLTVSAGIHLCNYYLDLAGQAPDDPSRDGETSDVNRRAQCASEAMKRGVRPCIFATLTTVVGLSSLALVRLQPVWVFGLVGAGSIVATLAMLILILPGAMMYSKAKRTSKRFGSGRESWRLRDRGWERIALPPPWLVFSVFATSSIIASIGLTDLRTSVSVPAMFASDSDLRTSYRWFEKNIGATLSGDVIIDFNDDVELPDQYEAIARLHGKLRQIENIGGVLSAANFLPAPMNGGSMAAVIRRSAITSTLKDPTSPIQAMGFLSGSGPNPTWRIALRIFQTDVAPKDNNGDFGEMIQAIEETADKTVGTLGTASVTGHFVIVEQTQRLLLGDLFKSFLAALVIIAVLMMAYLRSVLGGLIAMIPNIVPTLLLFGWMGHTGTPLDIGSVMTASVALGIAVDDTVHLLARFRSQRAAGKNRHDATVGAVRHCGWAMLQTTVVCGLALMVYGLSRFIPTQRFAMFMLALLAVAFVGAAVLLPALMRTGFGKTLWRAPAEPASR</sequence>
<evidence type="ECO:0000256" key="2">
    <source>
        <dbReference type="ARBA" id="ARBA00022475"/>
    </source>
</evidence>